<gene>
    <name evidence="10" type="ORF">BDN70DRAFT_993009</name>
</gene>
<evidence type="ECO:0000256" key="9">
    <source>
        <dbReference type="SAM" id="MobiDB-lite"/>
    </source>
</evidence>
<comment type="pathway">
    <text evidence="3">tRNA modification; 5-methoxycarbonylmethyl-2-thiouridine-tRNA biosynthesis.</text>
</comment>
<dbReference type="AlphaFoldDB" id="A0A9P6D1C1"/>
<evidence type="ECO:0000313" key="11">
    <source>
        <dbReference type="Proteomes" id="UP000807469"/>
    </source>
</evidence>
<keyword evidence="11" id="KW-1185">Reference proteome</keyword>
<protein>
    <recommendedName>
        <fullName evidence="5">Elongator complex protein 4</fullName>
    </recommendedName>
</protein>
<dbReference type="PANTHER" id="PTHR12896">
    <property type="entry name" value="PAX6 NEIGHBOR PROTEIN PAXNEB"/>
    <property type="match status" value="1"/>
</dbReference>
<dbReference type="PANTHER" id="PTHR12896:SF1">
    <property type="entry name" value="ELONGATOR COMPLEX PROTEIN 4"/>
    <property type="match status" value="1"/>
</dbReference>
<keyword evidence="7" id="KW-0819">tRNA processing</keyword>
<dbReference type="Pfam" id="PF05625">
    <property type="entry name" value="PAXNEB"/>
    <property type="match status" value="1"/>
</dbReference>
<accession>A0A9P6D1C1</accession>
<dbReference type="GO" id="GO:0002098">
    <property type="term" value="P:tRNA wobble uridine modification"/>
    <property type="evidence" value="ECO:0007669"/>
    <property type="project" value="InterPro"/>
</dbReference>
<feature type="region of interest" description="Disordered" evidence="9">
    <location>
        <begin position="120"/>
        <end position="148"/>
    </location>
</feature>
<name>A0A9P6D1C1_9AGAR</name>
<feature type="region of interest" description="Disordered" evidence="9">
    <location>
        <begin position="371"/>
        <end position="405"/>
    </location>
</feature>
<proteinExistence type="inferred from homology"/>
<feature type="compositionally biased region" description="Polar residues" evidence="9">
    <location>
        <begin position="10"/>
        <end position="25"/>
    </location>
</feature>
<feature type="region of interest" description="Disordered" evidence="9">
    <location>
        <begin position="1"/>
        <end position="30"/>
    </location>
</feature>
<dbReference type="CDD" id="cd19494">
    <property type="entry name" value="Elp4"/>
    <property type="match status" value="1"/>
</dbReference>
<dbReference type="GO" id="GO:0008023">
    <property type="term" value="C:transcription elongation factor complex"/>
    <property type="evidence" value="ECO:0007669"/>
    <property type="project" value="TreeGrafter"/>
</dbReference>
<comment type="caution">
    <text evidence="10">The sequence shown here is derived from an EMBL/GenBank/DDBJ whole genome shotgun (WGS) entry which is preliminary data.</text>
</comment>
<evidence type="ECO:0000256" key="7">
    <source>
        <dbReference type="ARBA" id="ARBA00022694"/>
    </source>
</evidence>
<evidence type="ECO:0000256" key="3">
    <source>
        <dbReference type="ARBA" id="ARBA00005043"/>
    </source>
</evidence>
<dbReference type="GO" id="GO:0005737">
    <property type="term" value="C:cytoplasm"/>
    <property type="evidence" value="ECO:0007669"/>
    <property type="project" value="UniProtKB-SubCell"/>
</dbReference>
<comment type="similarity">
    <text evidence="4">Belongs to the ELP4 family.</text>
</comment>
<evidence type="ECO:0000256" key="2">
    <source>
        <dbReference type="ARBA" id="ARBA00004496"/>
    </source>
</evidence>
<organism evidence="10 11">
    <name type="scientific">Pholiota conissans</name>
    <dbReference type="NCBI Taxonomy" id="109636"/>
    <lineage>
        <taxon>Eukaryota</taxon>
        <taxon>Fungi</taxon>
        <taxon>Dikarya</taxon>
        <taxon>Basidiomycota</taxon>
        <taxon>Agaricomycotina</taxon>
        <taxon>Agaricomycetes</taxon>
        <taxon>Agaricomycetidae</taxon>
        <taxon>Agaricales</taxon>
        <taxon>Agaricineae</taxon>
        <taxon>Strophariaceae</taxon>
        <taxon>Pholiota</taxon>
    </lineage>
</organism>
<evidence type="ECO:0000256" key="4">
    <source>
        <dbReference type="ARBA" id="ARBA00007573"/>
    </source>
</evidence>
<dbReference type="EMBL" id="MU155201">
    <property type="protein sequence ID" value="KAF9480055.1"/>
    <property type="molecule type" value="Genomic_DNA"/>
</dbReference>
<dbReference type="GO" id="GO:0033588">
    <property type="term" value="C:elongator holoenzyme complex"/>
    <property type="evidence" value="ECO:0007669"/>
    <property type="project" value="InterPro"/>
</dbReference>
<evidence type="ECO:0000256" key="8">
    <source>
        <dbReference type="ARBA" id="ARBA00023242"/>
    </source>
</evidence>
<comment type="subcellular location">
    <subcellularLocation>
        <location evidence="2">Cytoplasm</location>
    </subcellularLocation>
    <subcellularLocation>
        <location evidence="1">Nucleus</location>
    </subcellularLocation>
</comment>
<dbReference type="Gene3D" id="3.40.50.300">
    <property type="entry name" value="P-loop containing nucleotide triphosphate hydrolases"/>
    <property type="match status" value="1"/>
</dbReference>
<dbReference type="Proteomes" id="UP000807469">
    <property type="component" value="Unassembled WGS sequence"/>
</dbReference>
<dbReference type="OrthoDB" id="289162at2759"/>
<dbReference type="InterPro" id="IPR008728">
    <property type="entry name" value="Elongator_complex_protein_4"/>
</dbReference>
<keyword evidence="6" id="KW-0963">Cytoplasm</keyword>
<reference evidence="10" key="1">
    <citation type="submission" date="2020-11" db="EMBL/GenBank/DDBJ databases">
        <authorList>
            <consortium name="DOE Joint Genome Institute"/>
            <person name="Ahrendt S."/>
            <person name="Riley R."/>
            <person name="Andreopoulos W."/>
            <person name="Labutti K."/>
            <person name="Pangilinan J."/>
            <person name="Ruiz-Duenas F.J."/>
            <person name="Barrasa J.M."/>
            <person name="Sanchez-Garcia M."/>
            <person name="Camarero S."/>
            <person name="Miyauchi S."/>
            <person name="Serrano A."/>
            <person name="Linde D."/>
            <person name="Babiker R."/>
            <person name="Drula E."/>
            <person name="Ayuso-Fernandez I."/>
            <person name="Pacheco R."/>
            <person name="Padilla G."/>
            <person name="Ferreira P."/>
            <person name="Barriuso J."/>
            <person name="Kellner H."/>
            <person name="Castanera R."/>
            <person name="Alfaro M."/>
            <person name="Ramirez L."/>
            <person name="Pisabarro A.G."/>
            <person name="Kuo A."/>
            <person name="Tritt A."/>
            <person name="Lipzen A."/>
            <person name="He G."/>
            <person name="Yan M."/>
            <person name="Ng V."/>
            <person name="Cullen D."/>
            <person name="Martin F."/>
            <person name="Rosso M.-N."/>
            <person name="Henrissat B."/>
            <person name="Hibbett D."/>
            <person name="Martinez A.T."/>
            <person name="Grigoriev I.V."/>
        </authorList>
    </citation>
    <scope>NUCLEOTIDE SEQUENCE</scope>
    <source>
        <strain evidence="10">CIRM-BRFM 674</strain>
    </source>
</reference>
<evidence type="ECO:0000256" key="6">
    <source>
        <dbReference type="ARBA" id="ARBA00022490"/>
    </source>
</evidence>
<evidence type="ECO:0000256" key="1">
    <source>
        <dbReference type="ARBA" id="ARBA00004123"/>
    </source>
</evidence>
<sequence>MSSFKRKPKSTTGDASSSNKPTSEAATPLTVYPGTRISPASTLSLVTSTGISSLDDILGGGLPLSCSLVIAAPDMHSSYGELVQKNFVAQGLASGQRVCVVGADASAWVREVMWMPDARGVPVRTSGGAERRQGDSDEEEKESEKAHGGKVTIAWRYEKMRQFQTTTSQEGETFCAPFELGSRVPEEVIAEAVGERRLTFVEVGRRVEDVLRSIAQELAMENALPVRICVPWLGTPAWGDLTPQDVLYFLHALRSLLRSHTHGCASVGLAPQMSAAGWGGAGWMDKVGWAADGALMVAAFSANPALSSMFPGHHGLLQTQRLPAPHTLLAPSDRFSTLRGLGGSGENNLAFRCTRKRLVFETLHLDVEGGTAERRTTAAAGTGQGPGTGPGRPKKKRVGFSDDLY</sequence>
<evidence type="ECO:0000256" key="5">
    <source>
        <dbReference type="ARBA" id="ARBA00020265"/>
    </source>
</evidence>
<dbReference type="InterPro" id="IPR027417">
    <property type="entry name" value="P-loop_NTPase"/>
</dbReference>
<keyword evidence="8" id="KW-0539">Nucleus</keyword>
<evidence type="ECO:0000313" key="10">
    <source>
        <dbReference type="EMBL" id="KAF9480055.1"/>
    </source>
</evidence>